<organism evidence="3 4">
    <name type="scientific">Fomitopsis schrenkii</name>
    <name type="common">Brown rot fungus</name>
    <dbReference type="NCBI Taxonomy" id="2126942"/>
    <lineage>
        <taxon>Eukaryota</taxon>
        <taxon>Fungi</taxon>
        <taxon>Dikarya</taxon>
        <taxon>Basidiomycota</taxon>
        <taxon>Agaricomycotina</taxon>
        <taxon>Agaricomycetes</taxon>
        <taxon>Polyporales</taxon>
        <taxon>Fomitopsis</taxon>
    </lineage>
</organism>
<dbReference type="AlphaFoldDB" id="S8EGX0"/>
<gene>
    <name evidence="3" type="ORF">FOMPIDRAFT_1118147</name>
</gene>
<dbReference type="SUPFAM" id="SSF81383">
    <property type="entry name" value="F-box domain"/>
    <property type="match status" value="1"/>
</dbReference>
<accession>S8EGX0</accession>
<dbReference type="SMART" id="SM00256">
    <property type="entry name" value="FBOX"/>
    <property type="match status" value="1"/>
</dbReference>
<sequence length="678" mass="75383">MSLNTLPYDLLLNVAQHLDLRDIHALQLTCRSLHDFAGTRPVFRNLAVALLRRCRALPLTGFQRFSDLTTEQLVSVVRKATRLETAWLTRAPRPARNRPFIHDSGEMGYSERALPDAPRGSWYKVISAPPNEEVDWLSPITSSYSLCATKSGKVVCWDVHRDRCLAEWDPKERWELWKCRVEFEIRTVFFTMAKVLHRSYEDRLMEFVLMKLQFPDADVGADTTPTPTFTTLARFRTIGVVMNVFLLDPSSRLLSAFIWVSTSNTIGLYALLDWDKQEYVFIDTGIECSMSSNWSCILYKEQIVIHSEESDYAHQYFYPITLLRKHSKPSSLEASFVPALSGRVSPALTMTAPFIFPPRPLVASSSSSSSSSSSDAEANDLPAPAPAVAAEAAELVGSGVRSPLQNANSFPFPPWYPESAHFVRQWWPTMPTVPRLSCTVVLLADHDLVSHRTRYVLAQHYFKVPLFDVNEETKEETRPLPEDASTGSSSSSSSASGSGSAAGSAGGSASSSSSGHSTTDATAISVTTRAEKGSDSMMKIWYVSQPFEVVCVLDGVDDDAEDGGAQSERPRPLMAVDFGHAVWVEYVDMEVKEGDESDPKRLRFVSFPPVAGERDGLYDAEGSRWEKQAERDVEGVVRTLDIPEDLELDSVETINIDQSQGAVIISVREGKIFILCYE</sequence>
<dbReference type="STRING" id="743788.S8EGX0"/>
<dbReference type="PROSITE" id="PS50181">
    <property type="entry name" value="FBOX"/>
    <property type="match status" value="1"/>
</dbReference>
<name>S8EGX0_FOMSC</name>
<dbReference type="eggNOG" id="ENOG502SIRD">
    <property type="taxonomic scope" value="Eukaryota"/>
</dbReference>
<dbReference type="CDD" id="cd09917">
    <property type="entry name" value="F-box_SF"/>
    <property type="match status" value="1"/>
</dbReference>
<dbReference type="InterPro" id="IPR001810">
    <property type="entry name" value="F-box_dom"/>
</dbReference>
<dbReference type="InterPro" id="IPR036047">
    <property type="entry name" value="F-box-like_dom_sf"/>
</dbReference>
<evidence type="ECO:0000313" key="4">
    <source>
        <dbReference type="Proteomes" id="UP000015241"/>
    </source>
</evidence>
<proteinExistence type="predicted"/>
<feature type="region of interest" description="Disordered" evidence="1">
    <location>
        <begin position="473"/>
        <end position="521"/>
    </location>
</feature>
<dbReference type="Proteomes" id="UP000015241">
    <property type="component" value="Unassembled WGS sequence"/>
</dbReference>
<dbReference type="OrthoDB" id="3202382at2759"/>
<keyword evidence="4" id="KW-1185">Reference proteome</keyword>
<protein>
    <recommendedName>
        <fullName evidence="2">F-box domain-containing protein</fullName>
    </recommendedName>
</protein>
<dbReference type="EMBL" id="KE504135">
    <property type="protein sequence ID" value="EPT02484.1"/>
    <property type="molecule type" value="Genomic_DNA"/>
</dbReference>
<evidence type="ECO:0000313" key="3">
    <source>
        <dbReference type="EMBL" id="EPT02484.1"/>
    </source>
</evidence>
<dbReference type="Pfam" id="PF12937">
    <property type="entry name" value="F-box-like"/>
    <property type="match status" value="1"/>
</dbReference>
<dbReference type="Gene3D" id="1.20.1280.50">
    <property type="match status" value="1"/>
</dbReference>
<feature type="compositionally biased region" description="Low complexity" evidence="1">
    <location>
        <begin position="484"/>
        <end position="521"/>
    </location>
</feature>
<evidence type="ECO:0000259" key="2">
    <source>
        <dbReference type="PROSITE" id="PS50181"/>
    </source>
</evidence>
<dbReference type="InParanoid" id="S8EGX0"/>
<dbReference type="HOGENOM" id="CLU_005534_0_0_1"/>
<reference evidence="3 4" key="1">
    <citation type="journal article" date="2012" name="Science">
        <title>The Paleozoic origin of enzymatic lignin decomposition reconstructed from 31 fungal genomes.</title>
        <authorList>
            <person name="Floudas D."/>
            <person name="Binder M."/>
            <person name="Riley R."/>
            <person name="Barry K."/>
            <person name="Blanchette R.A."/>
            <person name="Henrissat B."/>
            <person name="Martinez A.T."/>
            <person name="Otillar R."/>
            <person name="Spatafora J.W."/>
            <person name="Yadav J.S."/>
            <person name="Aerts A."/>
            <person name="Benoit I."/>
            <person name="Boyd A."/>
            <person name="Carlson A."/>
            <person name="Copeland A."/>
            <person name="Coutinho P.M."/>
            <person name="de Vries R.P."/>
            <person name="Ferreira P."/>
            <person name="Findley K."/>
            <person name="Foster B."/>
            <person name="Gaskell J."/>
            <person name="Glotzer D."/>
            <person name="Gorecki P."/>
            <person name="Heitman J."/>
            <person name="Hesse C."/>
            <person name="Hori C."/>
            <person name="Igarashi K."/>
            <person name="Jurgens J.A."/>
            <person name="Kallen N."/>
            <person name="Kersten P."/>
            <person name="Kohler A."/>
            <person name="Kuees U."/>
            <person name="Kumar T.K.A."/>
            <person name="Kuo A."/>
            <person name="LaButti K."/>
            <person name="Larrondo L.F."/>
            <person name="Lindquist E."/>
            <person name="Ling A."/>
            <person name="Lombard V."/>
            <person name="Lucas S."/>
            <person name="Lundell T."/>
            <person name="Martin R."/>
            <person name="McLaughlin D.J."/>
            <person name="Morgenstern I."/>
            <person name="Morin E."/>
            <person name="Murat C."/>
            <person name="Nagy L.G."/>
            <person name="Nolan M."/>
            <person name="Ohm R.A."/>
            <person name="Patyshakuliyeva A."/>
            <person name="Rokas A."/>
            <person name="Ruiz-Duenas F.J."/>
            <person name="Sabat G."/>
            <person name="Salamov A."/>
            <person name="Samejima M."/>
            <person name="Schmutz J."/>
            <person name="Slot J.C."/>
            <person name="St John F."/>
            <person name="Stenlid J."/>
            <person name="Sun H."/>
            <person name="Sun S."/>
            <person name="Syed K."/>
            <person name="Tsang A."/>
            <person name="Wiebenga A."/>
            <person name="Young D."/>
            <person name="Pisabarro A."/>
            <person name="Eastwood D.C."/>
            <person name="Martin F."/>
            <person name="Cullen D."/>
            <person name="Grigoriev I.V."/>
            <person name="Hibbett D.S."/>
        </authorList>
    </citation>
    <scope>NUCLEOTIDE SEQUENCE</scope>
    <source>
        <strain evidence="4">FP-58527</strain>
    </source>
</reference>
<evidence type="ECO:0000256" key="1">
    <source>
        <dbReference type="SAM" id="MobiDB-lite"/>
    </source>
</evidence>
<feature type="domain" description="F-box" evidence="2">
    <location>
        <begin position="1"/>
        <end position="46"/>
    </location>
</feature>